<dbReference type="OrthoDB" id="8455288at2"/>
<dbReference type="PANTHER" id="PTHR36154">
    <property type="entry name" value="DNA-BINDING TRANSCRIPTIONAL ACTIVATOR ALPA"/>
    <property type="match status" value="1"/>
</dbReference>
<protein>
    <submittedName>
        <fullName evidence="3">AlpA family phage regulatory protein</fullName>
    </submittedName>
    <submittedName>
        <fullName evidence="2">Transcriptional regulator, AlpA family</fullName>
    </submittedName>
</protein>
<dbReference type="InterPro" id="IPR010260">
    <property type="entry name" value="AlpA"/>
</dbReference>
<dbReference type="InterPro" id="IPR052931">
    <property type="entry name" value="Prophage_regulatory_activator"/>
</dbReference>
<feature type="region of interest" description="Disordered" evidence="1">
    <location>
        <begin position="63"/>
        <end position="85"/>
    </location>
</feature>
<evidence type="ECO:0000256" key="1">
    <source>
        <dbReference type="SAM" id="MobiDB-lite"/>
    </source>
</evidence>
<organism evidence="3 5">
    <name type="scientific">Pseudomonas extremaustralis</name>
    <dbReference type="NCBI Taxonomy" id="359110"/>
    <lineage>
        <taxon>Bacteria</taxon>
        <taxon>Pseudomonadati</taxon>
        <taxon>Pseudomonadota</taxon>
        <taxon>Gammaproteobacteria</taxon>
        <taxon>Pseudomonadales</taxon>
        <taxon>Pseudomonadaceae</taxon>
        <taxon>Pseudomonas</taxon>
    </lineage>
</organism>
<evidence type="ECO:0000313" key="2">
    <source>
        <dbReference type="EMBL" id="SDF89760.1"/>
    </source>
</evidence>
<reference evidence="2 4" key="1">
    <citation type="submission" date="2016-10" db="EMBL/GenBank/DDBJ databases">
        <authorList>
            <person name="Varghese N."/>
            <person name="Submissions S."/>
        </authorList>
    </citation>
    <scope>NUCLEOTIDE SEQUENCE [LARGE SCALE GENOMIC DNA]</scope>
    <source>
        <strain evidence="2 4">DSM 17835</strain>
    </source>
</reference>
<dbReference type="EMBL" id="VFET01000002">
    <property type="protein sequence ID" value="TWS07046.1"/>
    <property type="molecule type" value="Genomic_DNA"/>
</dbReference>
<dbReference type="EMBL" id="LT629689">
    <property type="protein sequence ID" value="SDF89760.1"/>
    <property type="molecule type" value="Genomic_DNA"/>
</dbReference>
<dbReference type="RefSeq" id="WP_010563106.1">
    <property type="nucleotide sequence ID" value="NZ_LT629689.1"/>
</dbReference>
<keyword evidence="4" id="KW-1185">Reference proteome</keyword>
<dbReference type="Proteomes" id="UP000182858">
    <property type="component" value="Chromosome I"/>
</dbReference>
<evidence type="ECO:0000313" key="4">
    <source>
        <dbReference type="Proteomes" id="UP000182858"/>
    </source>
</evidence>
<gene>
    <name evidence="3" type="ORF">FIV36_03775</name>
    <name evidence="2" type="ORF">SAMN05216591_4296</name>
</gene>
<dbReference type="AlphaFoldDB" id="A0A5C5QPG3"/>
<accession>A0A5C5QPG3</accession>
<reference evidence="3 5" key="2">
    <citation type="submission" date="2019-06" db="EMBL/GenBank/DDBJ databases">
        <title>Pseudomonas bimorpha sp. nov. isolated from bovine raw milk and skim milk concentrate.</title>
        <authorList>
            <person name="Hofmann K."/>
            <person name="Huptas C."/>
            <person name="Doll E."/>
            <person name="Scherer S."/>
            <person name="Wenning M."/>
        </authorList>
    </citation>
    <scope>NUCLEOTIDE SEQUENCE [LARGE SCALE GENOMIC DNA]</scope>
    <source>
        <strain evidence="3 5">DSM 17835</strain>
    </source>
</reference>
<dbReference type="Proteomes" id="UP000317951">
    <property type="component" value="Unassembled WGS sequence"/>
</dbReference>
<evidence type="ECO:0000313" key="5">
    <source>
        <dbReference type="Proteomes" id="UP000317951"/>
    </source>
</evidence>
<dbReference type="Gene3D" id="1.10.238.160">
    <property type="match status" value="1"/>
</dbReference>
<name>A0A5C5QPG3_9PSED</name>
<sequence length="85" mass="9435">MPANSLNEPVEFLRLPAVKLITGLGTTKIYQMAKDGSFPHQVKLGGRSVAWVKSEVLEWNRKQVNRSRGHGLPPPNDQQPMSNQG</sequence>
<dbReference type="Pfam" id="PF05930">
    <property type="entry name" value="Phage_AlpA"/>
    <property type="match status" value="1"/>
</dbReference>
<dbReference type="PANTHER" id="PTHR36154:SF1">
    <property type="entry name" value="DNA-BINDING TRANSCRIPTIONAL ACTIVATOR ALPA"/>
    <property type="match status" value="1"/>
</dbReference>
<proteinExistence type="predicted"/>
<evidence type="ECO:0000313" key="3">
    <source>
        <dbReference type="EMBL" id="TWS07046.1"/>
    </source>
</evidence>
<dbReference type="GeneID" id="78555668"/>